<dbReference type="AlphaFoldDB" id="A0A3N0E8Y1"/>
<dbReference type="Pfam" id="PF00903">
    <property type="entry name" value="Glyoxalase"/>
    <property type="match status" value="1"/>
</dbReference>
<gene>
    <name evidence="2" type="ORF">ED312_13990</name>
</gene>
<dbReference type="SUPFAM" id="SSF54593">
    <property type="entry name" value="Glyoxalase/Bleomycin resistance protein/Dihydroxybiphenyl dioxygenase"/>
    <property type="match status" value="1"/>
</dbReference>
<sequence>MKNNITIRRIVPNIYSDNIEKSKQFYTRFLDMELVMDMDWILTFASKENPTAQISVFENTKKETLNNTAIFLSVEVSDVDQLYERAKKQGWEIIYPITDEPWGVRRFFVKDPNGATINILKHL</sequence>
<dbReference type="Gene3D" id="3.30.720.120">
    <property type="match status" value="1"/>
</dbReference>
<evidence type="ECO:0000259" key="1">
    <source>
        <dbReference type="PROSITE" id="PS51819"/>
    </source>
</evidence>
<keyword evidence="3" id="KW-1185">Reference proteome</keyword>
<dbReference type="PANTHER" id="PTHR34109">
    <property type="entry name" value="BNAUNNG04460D PROTEIN-RELATED"/>
    <property type="match status" value="1"/>
</dbReference>
<protein>
    <submittedName>
        <fullName evidence="2">Glyoxalase</fullName>
    </submittedName>
</protein>
<comment type="caution">
    <text evidence="2">The sequence shown here is derived from an EMBL/GenBank/DDBJ whole genome shotgun (WGS) entry which is preliminary data.</text>
</comment>
<dbReference type="InterPro" id="IPR029068">
    <property type="entry name" value="Glyas_Bleomycin-R_OHBP_Dase"/>
</dbReference>
<dbReference type="EMBL" id="RJTM01000098">
    <property type="protein sequence ID" value="RNL84288.1"/>
    <property type="molecule type" value="Genomic_DNA"/>
</dbReference>
<dbReference type="InterPro" id="IPR037523">
    <property type="entry name" value="VOC_core"/>
</dbReference>
<evidence type="ECO:0000313" key="2">
    <source>
        <dbReference type="EMBL" id="RNL84288.1"/>
    </source>
</evidence>
<dbReference type="PANTHER" id="PTHR34109:SF4">
    <property type="entry name" value="LYASE"/>
    <property type="match status" value="1"/>
</dbReference>
<name>A0A3N0E8Y1_SINP1</name>
<proteinExistence type="predicted"/>
<dbReference type="RefSeq" id="WP_123216640.1">
    <property type="nucleotide sequence ID" value="NZ_RJTM01000098.1"/>
</dbReference>
<dbReference type="InterPro" id="IPR004360">
    <property type="entry name" value="Glyas_Fos-R_dOase_dom"/>
</dbReference>
<accession>A0A3N0E8Y1</accession>
<evidence type="ECO:0000313" key="3">
    <source>
        <dbReference type="Proteomes" id="UP000267469"/>
    </source>
</evidence>
<dbReference type="PROSITE" id="PS51819">
    <property type="entry name" value="VOC"/>
    <property type="match status" value="1"/>
</dbReference>
<organism evidence="2 3">
    <name type="scientific">Sinomicrobium pectinilyticum</name>
    <dbReference type="NCBI Taxonomy" id="1084421"/>
    <lineage>
        <taxon>Bacteria</taxon>
        <taxon>Pseudomonadati</taxon>
        <taxon>Bacteroidota</taxon>
        <taxon>Flavobacteriia</taxon>
        <taxon>Flavobacteriales</taxon>
        <taxon>Flavobacteriaceae</taxon>
        <taxon>Sinomicrobium</taxon>
    </lineage>
</organism>
<dbReference type="Gene3D" id="3.30.720.110">
    <property type="match status" value="1"/>
</dbReference>
<feature type="domain" description="VOC" evidence="1">
    <location>
        <begin position="6"/>
        <end position="122"/>
    </location>
</feature>
<dbReference type="Proteomes" id="UP000267469">
    <property type="component" value="Unassembled WGS sequence"/>
</dbReference>
<reference evidence="2 3" key="1">
    <citation type="submission" date="2018-10" db="EMBL/GenBank/DDBJ databases">
        <title>Sinomicrobium pectinilyticum sp. nov., a pectinase-producing bacterium isolated from alkaline and saline soil, and emended description of the genus Sinomicrobium.</title>
        <authorList>
            <person name="Cheng B."/>
            <person name="Li C."/>
            <person name="Lai Q."/>
            <person name="Du M."/>
            <person name="Shao Z."/>
            <person name="Xu P."/>
            <person name="Yang C."/>
        </authorList>
    </citation>
    <scope>NUCLEOTIDE SEQUENCE [LARGE SCALE GENOMIC DNA]</scope>
    <source>
        <strain evidence="2 3">5DNS001</strain>
    </source>
</reference>
<dbReference type="OrthoDB" id="66829at2"/>